<accession>A0A5C6RGP8</accession>
<organism evidence="3 4">
    <name type="scientific">Phaeodactylibacter luteus</name>
    <dbReference type="NCBI Taxonomy" id="1564516"/>
    <lineage>
        <taxon>Bacteria</taxon>
        <taxon>Pseudomonadati</taxon>
        <taxon>Bacteroidota</taxon>
        <taxon>Saprospiria</taxon>
        <taxon>Saprospirales</taxon>
        <taxon>Haliscomenobacteraceae</taxon>
        <taxon>Phaeodactylibacter</taxon>
    </lineage>
</organism>
<dbReference type="SUPFAM" id="SSF53383">
    <property type="entry name" value="PLP-dependent transferases"/>
    <property type="match status" value="1"/>
</dbReference>
<evidence type="ECO:0000259" key="2">
    <source>
        <dbReference type="Pfam" id="PF00266"/>
    </source>
</evidence>
<evidence type="ECO:0000313" key="4">
    <source>
        <dbReference type="Proteomes" id="UP000321580"/>
    </source>
</evidence>
<dbReference type="InterPro" id="IPR015421">
    <property type="entry name" value="PyrdxlP-dep_Trfase_major"/>
</dbReference>
<dbReference type="InterPro" id="IPR015424">
    <property type="entry name" value="PyrdxlP-dep_Trfase"/>
</dbReference>
<dbReference type="GO" id="GO:0008483">
    <property type="term" value="F:transaminase activity"/>
    <property type="evidence" value="ECO:0007669"/>
    <property type="project" value="UniProtKB-KW"/>
</dbReference>
<dbReference type="RefSeq" id="WP_147169011.1">
    <property type="nucleotide sequence ID" value="NZ_VOOR01000051.1"/>
</dbReference>
<sequence length="386" mass="42448">MLNCQRHLFNLEDSQAYLNGAYMSPQLKSVEEAGLIALRKKSRPYQIGLDDFFGPVARLKATFAKLVNAGAAERIALIPSVSYGVSTVARNAPVAAGSRIIIAEEQFPSNYYAWKRLADERGAEVCCIPPPDSSQRAAAWNEALLHAIDSRTAVVALGNVHWGDGTRFDLRAVRARANAVGAWLVVDGTQSVGALPFDVAEIQPDALICAGYKWLMGPYSIGLAYYGPAMDGGIPLEENWINRHNSHDFTHLAQYQPAYQPMAGRYNTGEQSNFILVPMMQAALDQILEWGVPEIQEYGKELFRETGEALAGLGCQLDPEDSRAHHLVGVRLPKGVDMQVFKEALGSAQVHVSIRGNAIRVSCHVYNQKAELERLLRCFRQVLGRA</sequence>
<keyword evidence="3" id="KW-0032">Aminotransferase</keyword>
<evidence type="ECO:0000313" key="3">
    <source>
        <dbReference type="EMBL" id="TXB61618.1"/>
    </source>
</evidence>
<feature type="domain" description="Aminotransferase class V" evidence="2">
    <location>
        <begin position="59"/>
        <end position="375"/>
    </location>
</feature>
<dbReference type="InterPro" id="IPR000192">
    <property type="entry name" value="Aminotrans_V_dom"/>
</dbReference>
<dbReference type="AlphaFoldDB" id="A0A5C6RGP8"/>
<reference evidence="3 4" key="1">
    <citation type="submission" date="2019-08" db="EMBL/GenBank/DDBJ databases">
        <title>Genome of Phaeodactylibacter luteus.</title>
        <authorList>
            <person name="Bowman J.P."/>
        </authorList>
    </citation>
    <scope>NUCLEOTIDE SEQUENCE [LARGE SCALE GENOMIC DNA]</scope>
    <source>
        <strain evidence="3 4">KCTC 42180</strain>
    </source>
</reference>
<keyword evidence="4" id="KW-1185">Reference proteome</keyword>
<dbReference type="Gene3D" id="3.40.640.10">
    <property type="entry name" value="Type I PLP-dependent aspartate aminotransferase-like (Major domain)"/>
    <property type="match status" value="1"/>
</dbReference>
<proteinExistence type="predicted"/>
<keyword evidence="1" id="KW-0663">Pyridoxal phosphate</keyword>
<dbReference type="PANTHER" id="PTHR43586">
    <property type="entry name" value="CYSTEINE DESULFURASE"/>
    <property type="match status" value="1"/>
</dbReference>
<evidence type="ECO:0000256" key="1">
    <source>
        <dbReference type="ARBA" id="ARBA00022898"/>
    </source>
</evidence>
<dbReference type="PANTHER" id="PTHR43586:SF15">
    <property type="entry name" value="BLR3095 PROTEIN"/>
    <property type="match status" value="1"/>
</dbReference>
<keyword evidence="3" id="KW-0808">Transferase</keyword>
<dbReference type="Proteomes" id="UP000321580">
    <property type="component" value="Unassembled WGS sequence"/>
</dbReference>
<protein>
    <submittedName>
        <fullName evidence="3">Aminotransferase class V-fold PLP-dependent enzyme</fullName>
    </submittedName>
</protein>
<comment type="caution">
    <text evidence="3">The sequence shown here is derived from an EMBL/GenBank/DDBJ whole genome shotgun (WGS) entry which is preliminary data.</text>
</comment>
<dbReference type="Gene3D" id="3.90.1150.10">
    <property type="entry name" value="Aspartate Aminotransferase, domain 1"/>
    <property type="match status" value="1"/>
</dbReference>
<dbReference type="EMBL" id="VOOR01000051">
    <property type="protein sequence ID" value="TXB61618.1"/>
    <property type="molecule type" value="Genomic_DNA"/>
</dbReference>
<gene>
    <name evidence="3" type="ORF">FRY97_18260</name>
</gene>
<dbReference type="InterPro" id="IPR015422">
    <property type="entry name" value="PyrdxlP-dep_Trfase_small"/>
</dbReference>
<dbReference type="Pfam" id="PF00266">
    <property type="entry name" value="Aminotran_5"/>
    <property type="match status" value="1"/>
</dbReference>
<dbReference type="OrthoDB" id="513408at2"/>
<name>A0A5C6RGP8_9BACT</name>